<dbReference type="PANTHER" id="PTHR11758">
    <property type="entry name" value="40S RIBOSOMAL PROTEIN S15A"/>
    <property type="match status" value="1"/>
</dbReference>
<dbReference type="AlphaFoldDB" id="A0A191ZIR6"/>
<dbReference type="STRING" id="1860122.A9404_10630"/>
<keyword evidence="12" id="KW-1185">Reference proteome</keyword>
<dbReference type="HAMAP" id="MF_01302_B">
    <property type="entry name" value="Ribosomal_uS8_B"/>
    <property type="match status" value="1"/>
</dbReference>
<proteinExistence type="inferred from homology"/>
<dbReference type="GO" id="GO:0006412">
    <property type="term" value="P:translation"/>
    <property type="evidence" value="ECO:0007669"/>
    <property type="project" value="UniProtKB-UniRule"/>
</dbReference>
<dbReference type="GO" id="GO:1990904">
    <property type="term" value="C:ribonucleoprotein complex"/>
    <property type="evidence" value="ECO:0007669"/>
    <property type="project" value="UniProtKB-KW"/>
</dbReference>
<keyword evidence="4 9" id="KW-0694">RNA-binding</keyword>
<sequence>MSMNDPISDMLTRIRNAQAARKSEVSMPSSKFKVAIAGVLKEEGYIGDVKIVGDAKPTLTISLKYFQGKPVIDMIKRVSKPGYRVFKSADEIPSVIGGLGVAIVSTSRGVMPDREARRQNIGGEIVCFVS</sequence>
<dbReference type="InterPro" id="IPR047863">
    <property type="entry name" value="Ribosomal_uS8_CS"/>
</dbReference>
<dbReference type="Gene3D" id="3.30.1370.30">
    <property type="match status" value="1"/>
</dbReference>
<keyword evidence="6 9" id="KW-0687">Ribonucleoprotein</keyword>
<comment type="function">
    <text evidence="1 9">One of the primary rRNA binding proteins, it binds directly to 16S rRNA central domain where it helps coordinate assembly of the platform of the 30S subunit.</text>
</comment>
<evidence type="ECO:0000313" key="12">
    <source>
        <dbReference type="Proteomes" id="UP000078596"/>
    </source>
</evidence>
<dbReference type="NCBIfam" id="NF001109">
    <property type="entry name" value="PRK00136.1"/>
    <property type="match status" value="1"/>
</dbReference>
<evidence type="ECO:0000256" key="10">
    <source>
        <dbReference type="RuleBase" id="RU003660"/>
    </source>
</evidence>
<name>A0A191ZIR6_9GAMM</name>
<protein>
    <recommendedName>
        <fullName evidence="7 9">Small ribosomal subunit protein uS8</fullName>
    </recommendedName>
</protein>
<comment type="subunit">
    <text evidence="8 9">Part of the 30S ribosomal subunit. Contacts proteins S5 and S12.</text>
</comment>
<dbReference type="FunFam" id="3.30.1370.30:FF:000003">
    <property type="entry name" value="30S ribosomal protein S8"/>
    <property type="match status" value="1"/>
</dbReference>
<dbReference type="SUPFAM" id="SSF56047">
    <property type="entry name" value="Ribosomal protein S8"/>
    <property type="match status" value="1"/>
</dbReference>
<dbReference type="Proteomes" id="UP000078596">
    <property type="component" value="Chromosome"/>
</dbReference>
<keyword evidence="5 9" id="KW-0689">Ribosomal protein</keyword>
<dbReference type="KEGG" id="haz:A9404_10630"/>
<keyword evidence="3 9" id="KW-0699">rRNA-binding</keyword>
<evidence type="ECO:0000256" key="1">
    <source>
        <dbReference type="ARBA" id="ARBA00002569"/>
    </source>
</evidence>
<reference evidence="11 12" key="1">
    <citation type="submission" date="2016-06" db="EMBL/GenBank/DDBJ databases">
        <title>Insight into the functional genes involving in sulfur oxidation in Pearl River water.</title>
        <authorList>
            <person name="Luo J."/>
            <person name="Tan X."/>
            <person name="Lin W."/>
        </authorList>
    </citation>
    <scope>NUCLEOTIDE SEQUENCE [LARGE SCALE GENOMIC DNA]</scope>
    <source>
        <strain evidence="11 12">LS2</strain>
    </source>
</reference>
<dbReference type="EMBL" id="CP016027">
    <property type="protein sequence ID" value="ANJ67770.1"/>
    <property type="molecule type" value="Genomic_DNA"/>
</dbReference>
<gene>
    <name evidence="9" type="primary">rpsH</name>
    <name evidence="11" type="ORF">A9404_10630</name>
</gene>
<dbReference type="Pfam" id="PF00410">
    <property type="entry name" value="Ribosomal_S8"/>
    <property type="match status" value="1"/>
</dbReference>
<dbReference type="PROSITE" id="PS00053">
    <property type="entry name" value="RIBOSOMAL_S8"/>
    <property type="match status" value="1"/>
</dbReference>
<dbReference type="GO" id="GO:0019843">
    <property type="term" value="F:rRNA binding"/>
    <property type="evidence" value="ECO:0007669"/>
    <property type="project" value="UniProtKB-UniRule"/>
</dbReference>
<dbReference type="OrthoDB" id="9802617at2"/>
<evidence type="ECO:0000256" key="3">
    <source>
        <dbReference type="ARBA" id="ARBA00022730"/>
    </source>
</evidence>
<dbReference type="GO" id="GO:0003735">
    <property type="term" value="F:structural constituent of ribosome"/>
    <property type="evidence" value="ECO:0007669"/>
    <property type="project" value="InterPro"/>
</dbReference>
<evidence type="ECO:0000256" key="6">
    <source>
        <dbReference type="ARBA" id="ARBA00023274"/>
    </source>
</evidence>
<evidence type="ECO:0000256" key="5">
    <source>
        <dbReference type="ARBA" id="ARBA00022980"/>
    </source>
</evidence>
<dbReference type="InterPro" id="IPR000630">
    <property type="entry name" value="Ribosomal_uS8"/>
</dbReference>
<evidence type="ECO:0000256" key="4">
    <source>
        <dbReference type="ARBA" id="ARBA00022884"/>
    </source>
</evidence>
<dbReference type="GO" id="GO:0005840">
    <property type="term" value="C:ribosome"/>
    <property type="evidence" value="ECO:0007669"/>
    <property type="project" value="UniProtKB-KW"/>
</dbReference>
<accession>A0A191ZIR6</accession>
<evidence type="ECO:0000256" key="7">
    <source>
        <dbReference type="ARBA" id="ARBA00035258"/>
    </source>
</evidence>
<evidence type="ECO:0000256" key="9">
    <source>
        <dbReference type="HAMAP-Rule" id="MF_01302"/>
    </source>
</evidence>
<organism evidence="11 12">
    <name type="scientific">Halothiobacillus diazotrophicus</name>
    <dbReference type="NCBI Taxonomy" id="1860122"/>
    <lineage>
        <taxon>Bacteria</taxon>
        <taxon>Pseudomonadati</taxon>
        <taxon>Pseudomonadota</taxon>
        <taxon>Gammaproteobacteria</taxon>
        <taxon>Chromatiales</taxon>
        <taxon>Halothiobacillaceae</taxon>
        <taxon>Halothiobacillus</taxon>
    </lineage>
</organism>
<dbReference type="RefSeq" id="WP_066101302.1">
    <property type="nucleotide sequence ID" value="NZ_CP016027.1"/>
</dbReference>
<evidence type="ECO:0000256" key="2">
    <source>
        <dbReference type="ARBA" id="ARBA00006471"/>
    </source>
</evidence>
<evidence type="ECO:0000313" key="11">
    <source>
        <dbReference type="EMBL" id="ANJ67770.1"/>
    </source>
</evidence>
<comment type="similarity">
    <text evidence="2 9 10">Belongs to the universal ribosomal protein uS8 family.</text>
</comment>
<dbReference type="FunFam" id="3.30.1490.10:FF:000001">
    <property type="entry name" value="30S ribosomal protein S8"/>
    <property type="match status" value="1"/>
</dbReference>
<dbReference type="Gene3D" id="3.30.1490.10">
    <property type="match status" value="1"/>
</dbReference>
<dbReference type="InterPro" id="IPR035987">
    <property type="entry name" value="Ribosomal_uS8_sf"/>
</dbReference>
<evidence type="ECO:0000256" key="8">
    <source>
        <dbReference type="ARBA" id="ARBA00046740"/>
    </source>
</evidence>
<dbReference type="GO" id="GO:0005737">
    <property type="term" value="C:cytoplasm"/>
    <property type="evidence" value="ECO:0007669"/>
    <property type="project" value="UniProtKB-ARBA"/>
</dbReference>